<dbReference type="InterPro" id="IPR003593">
    <property type="entry name" value="AAA+_ATPase"/>
</dbReference>
<dbReference type="Gene3D" id="1.10.101.10">
    <property type="entry name" value="PGBD-like superfamily/PGBD"/>
    <property type="match status" value="1"/>
</dbReference>
<dbReference type="PANTHER" id="PTHR35894">
    <property type="entry name" value="GENERAL SECRETION PATHWAY PROTEIN A-RELATED"/>
    <property type="match status" value="1"/>
</dbReference>
<evidence type="ECO:0000313" key="4">
    <source>
        <dbReference type="Proteomes" id="UP000760480"/>
    </source>
</evidence>
<gene>
    <name evidence="3" type="ORF">E4P82_12510</name>
</gene>
<dbReference type="PANTHER" id="PTHR35894:SF1">
    <property type="entry name" value="PHOSPHORIBULOKINASE _ URIDINE KINASE FAMILY"/>
    <property type="match status" value="1"/>
</dbReference>
<dbReference type="InterPro" id="IPR002477">
    <property type="entry name" value="Peptidoglycan-bd-like"/>
</dbReference>
<dbReference type="Pfam" id="PF01471">
    <property type="entry name" value="PG_binding_1"/>
    <property type="match status" value="1"/>
</dbReference>
<feature type="domain" description="AAA+ ATPase" evidence="2">
    <location>
        <begin position="42"/>
        <end position="196"/>
    </location>
</feature>
<feature type="region of interest" description="Disordered" evidence="1">
    <location>
        <begin position="335"/>
        <end position="364"/>
    </location>
</feature>
<dbReference type="InterPro" id="IPR036365">
    <property type="entry name" value="PGBD-like_sf"/>
</dbReference>
<comment type="caution">
    <text evidence="3">The sequence shown here is derived from an EMBL/GenBank/DDBJ whole genome shotgun (WGS) entry which is preliminary data.</text>
</comment>
<name>A0ABX1TKM6_9GAMM</name>
<accession>A0ABX1TKM6</accession>
<dbReference type="InterPro" id="IPR036366">
    <property type="entry name" value="PGBDSf"/>
</dbReference>
<reference evidence="3 4" key="1">
    <citation type="submission" date="2019-03" db="EMBL/GenBank/DDBJ databases">
        <title>Metabolic reconstructions from genomes of highly enriched 'Candidatus Accumulibacter' and 'Candidatus Competibacter' bioreactor populations.</title>
        <authorList>
            <person name="Annavajhala M.K."/>
            <person name="Welles L."/>
            <person name="Abbas B."/>
            <person name="Sorokin D."/>
            <person name="Park H."/>
            <person name="Van Loosdrecht M."/>
            <person name="Chandran K."/>
        </authorList>
    </citation>
    <scope>NUCLEOTIDE SEQUENCE [LARGE SCALE GENOMIC DNA]</scope>
    <source>
        <strain evidence="3 4">SBR_G</strain>
    </source>
</reference>
<dbReference type="Pfam" id="PF13401">
    <property type="entry name" value="AAA_22"/>
    <property type="match status" value="1"/>
</dbReference>
<proteinExistence type="predicted"/>
<organism evidence="3 4">
    <name type="scientific">Candidatus Competibacter phosphatis</name>
    <dbReference type="NCBI Taxonomy" id="221280"/>
    <lineage>
        <taxon>Bacteria</taxon>
        <taxon>Pseudomonadati</taxon>
        <taxon>Pseudomonadota</taxon>
        <taxon>Gammaproteobacteria</taxon>
        <taxon>Candidatus Competibacteraceae</taxon>
        <taxon>Candidatus Competibacter</taxon>
    </lineage>
</organism>
<dbReference type="InterPro" id="IPR049945">
    <property type="entry name" value="AAA_22"/>
</dbReference>
<keyword evidence="4" id="KW-1185">Reference proteome</keyword>
<dbReference type="Proteomes" id="UP000760480">
    <property type="component" value="Unassembled WGS sequence"/>
</dbReference>
<dbReference type="SUPFAM" id="SSF47090">
    <property type="entry name" value="PGBD-like"/>
    <property type="match status" value="1"/>
</dbReference>
<dbReference type="RefSeq" id="WP_169249213.1">
    <property type="nucleotide sequence ID" value="NZ_SPMZ01000035.1"/>
</dbReference>
<dbReference type="Gene3D" id="3.90.70.10">
    <property type="entry name" value="Cysteine proteinases"/>
    <property type="match status" value="1"/>
</dbReference>
<dbReference type="SMART" id="SM00382">
    <property type="entry name" value="AAA"/>
    <property type="match status" value="1"/>
</dbReference>
<protein>
    <submittedName>
        <fullName evidence="3">AAA family ATPase</fullName>
    </submittedName>
</protein>
<dbReference type="InterPro" id="IPR027417">
    <property type="entry name" value="P-loop_NTPase"/>
</dbReference>
<dbReference type="SUPFAM" id="SSF52540">
    <property type="entry name" value="P-loop containing nucleoside triphosphate hydrolases"/>
    <property type="match status" value="1"/>
</dbReference>
<dbReference type="EMBL" id="SPMZ01000035">
    <property type="protein sequence ID" value="NMQ19946.1"/>
    <property type="molecule type" value="Genomic_DNA"/>
</dbReference>
<evidence type="ECO:0000259" key="2">
    <source>
        <dbReference type="SMART" id="SM00382"/>
    </source>
</evidence>
<dbReference type="InterPro" id="IPR052026">
    <property type="entry name" value="ExeA_AAA_ATPase_DNA-bind"/>
</dbReference>
<evidence type="ECO:0000313" key="3">
    <source>
        <dbReference type="EMBL" id="NMQ19946.1"/>
    </source>
</evidence>
<dbReference type="Gene3D" id="3.40.50.300">
    <property type="entry name" value="P-loop containing nucleotide triphosphate hydrolases"/>
    <property type="match status" value="1"/>
</dbReference>
<feature type="compositionally biased region" description="Low complexity" evidence="1">
    <location>
        <begin position="352"/>
        <end position="364"/>
    </location>
</feature>
<dbReference type="CDD" id="cd00009">
    <property type="entry name" value="AAA"/>
    <property type="match status" value="1"/>
</dbReference>
<sequence>MYAAYFGLREPPFAITPDPSYVYPSRHHQEALAHLLYGTDEDGGFVQLTGEVGTGKTTLVRALLEQRLDGVDIALCLNPRLTVEELLAVVCDELGASYPREHQTLKPLLDALNEHLLRTHAAGRRTVLIIDEAQNLSREVLEQIRLLTNLETAKHKLLRIILVGQPELRRLLARPDLRQLAQRITARHHLSPLDSRETAAYIDHRLRIAGGRADLFTSGARRAVHRCSGGIPRLINVISDRALLGAYSQGVRRVTAGTVRRAAREALRGEGTGGRMLAFWQALQRMIPIRPAVPKPASDGARKQRVRPWLALGTGLAGLGMIGFGFWLSHAKPPPVDPTPSPVVDPAPSQPPTTTSAGPVPASAASAASDPLALVSLLRRFREDDTNNRLLAVWGVTQTPGAGAAFCEWVKTQDLRCLTGRDDWDMLRRFNRPAVLRLTINPGGIPTAALLRTLKGDEATLEIAGQAVTVPLAQLAPLWTGQYLLLWRPQIDLLLIGPGNTGEAVRWLRRRLALAADQPSPEPLSATFDSALGKQLRVFQQDNGLQPDGLAGGRTLVLLNNLTPTPDTPALDQPAQDR</sequence>
<evidence type="ECO:0000256" key="1">
    <source>
        <dbReference type="SAM" id="MobiDB-lite"/>
    </source>
</evidence>
<feature type="compositionally biased region" description="Pro residues" evidence="1">
    <location>
        <begin position="335"/>
        <end position="351"/>
    </location>
</feature>